<evidence type="ECO:0000256" key="2">
    <source>
        <dbReference type="ARBA" id="ARBA00022475"/>
    </source>
</evidence>
<evidence type="ECO:0000313" key="7">
    <source>
        <dbReference type="EMBL" id="GAA2091287.1"/>
    </source>
</evidence>
<comment type="caution">
    <text evidence="7">The sequence shown here is derived from an EMBL/GenBank/DDBJ whole genome shotgun (WGS) entry which is preliminary data.</text>
</comment>
<dbReference type="InterPro" id="IPR001123">
    <property type="entry name" value="LeuE-type"/>
</dbReference>
<feature type="transmembrane region" description="Helical" evidence="6">
    <location>
        <begin position="140"/>
        <end position="162"/>
    </location>
</feature>
<name>A0ABN2WGD8_9ACTN</name>
<evidence type="ECO:0000256" key="5">
    <source>
        <dbReference type="ARBA" id="ARBA00023136"/>
    </source>
</evidence>
<feature type="transmembrane region" description="Helical" evidence="6">
    <location>
        <begin position="213"/>
        <end position="231"/>
    </location>
</feature>
<evidence type="ECO:0000256" key="1">
    <source>
        <dbReference type="ARBA" id="ARBA00004651"/>
    </source>
</evidence>
<dbReference type="Proteomes" id="UP001500016">
    <property type="component" value="Unassembled WGS sequence"/>
</dbReference>
<keyword evidence="3 6" id="KW-0812">Transmembrane</keyword>
<keyword evidence="8" id="KW-1185">Reference proteome</keyword>
<sequence>MDVGTVAAFLAVDLLLVCTPGADWAYAIAAGVRGRSVVPAVTGLVAGYAGHTLLAVAGLVVLVAHSAGLLTALTVAGAAYLVWLGWGVLSQPATSLATAETAGTSAGTADTDGTADPGGTVDAGGTAAARDAMGVSPRRAALKGVGISGLNPKGMLLFLAVLPQFIHPDAAFPVAAQTGLLGVLHMVCCAVVYLAVGLLARTLLASRPKAAQVVTRISGVMMIAIGVFLLVERVFA</sequence>
<reference evidence="7 8" key="1">
    <citation type="journal article" date="2019" name="Int. J. Syst. Evol. Microbiol.">
        <title>The Global Catalogue of Microorganisms (GCM) 10K type strain sequencing project: providing services to taxonomists for standard genome sequencing and annotation.</title>
        <authorList>
            <consortium name="The Broad Institute Genomics Platform"/>
            <consortium name="The Broad Institute Genome Sequencing Center for Infectious Disease"/>
            <person name="Wu L."/>
            <person name="Ma J."/>
        </authorList>
    </citation>
    <scope>NUCLEOTIDE SEQUENCE [LARGE SCALE GENOMIC DNA]</scope>
    <source>
        <strain evidence="7 8">JCM 15478</strain>
    </source>
</reference>
<keyword evidence="2" id="KW-1003">Cell membrane</keyword>
<feature type="transmembrane region" description="Helical" evidence="6">
    <location>
        <begin position="182"/>
        <end position="201"/>
    </location>
</feature>
<evidence type="ECO:0000256" key="3">
    <source>
        <dbReference type="ARBA" id="ARBA00022692"/>
    </source>
</evidence>
<protein>
    <submittedName>
        <fullName evidence="7">LysE family transporter</fullName>
    </submittedName>
</protein>
<proteinExistence type="predicted"/>
<accession>A0ABN2WGD8</accession>
<feature type="transmembrane region" description="Helical" evidence="6">
    <location>
        <begin position="41"/>
        <end position="63"/>
    </location>
</feature>
<feature type="transmembrane region" description="Helical" evidence="6">
    <location>
        <begin position="6"/>
        <end position="29"/>
    </location>
</feature>
<organism evidence="7 8">
    <name type="scientific">Streptomyces albiaxialis</name>
    <dbReference type="NCBI Taxonomy" id="329523"/>
    <lineage>
        <taxon>Bacteria</taxon>
        <taxon>Bacillati</taxon>
        <taxon>Actinomycetota</taxon>
        <taxon>Actinomycetes</taxon>
        <taxon>Kitasatosporales</taxon>
        <taxon>Streptomycetaceae</taxon>
        <taxon>Streptomyces</taxon>
    </lineage>
</organism>
<dbReference type="EMBL" id="BAAAPE010000013">
    <property type="protein sequence ID" value="GAA2091287.1"/>
    <property type="molecule type" value="Genomic_DNA"/>
</dbReference>
<dbReference type="RefSeq" id="WP_344532157.1">
    <property type="nucleotide sequence ID" value="NZ_BAAAPE010000013.1"/>
</dbReference>
<gene>
    <name evidence="7" type="ORF">GCM10009801_57020</name>
</gene>
<dbReference type="PANTHER" id="PTHR30086">
    <property type="entry name" value="ARGININE EXPORTER PROTEIN ARGO"/>
    <property type="match status" value="1"/>
</dbReference>
<dbReference type="Pfam" id="PF01810">
    <property type="entry name" value="LysE"/>
    <property type="match status" value="1"/>
</dbReference>
<comment type="subcellular location">
    <subcellularLocation>
        <location evidence="1">Cell membrane</location>
        <topology evidence="1">Multi-pass membrane protein</topology>
    </subcellularLocation>
</comment>
<feature type="transmembrane region" description="Helical" evidence="6">
    <location>
        <begin position="69"/>
        <end position="89"/>
    </location>
</feature>
<keyword evidence="5 6" id="KW-0472">Membrane</keyword>
<evidence type="ECO:0000256" key="6">
    <source>
        <dbReference type="SAM" id="Phobius"/>
    </source>
</evidence>
<evidence type="ECO:0000256" key="4">
    <source>
        <dbReference type="ARBA" id="ARBA00022989"/>
    </source>
</evidence>
<dbReference type="PANTHER" id="PTHR30086:SF20">
    <property type="entry name" value="ARGININE EXPORTER PROTEIN ARGO-RELATED"/>
    <property type="match status" value="1"/>
</dbReference>
<evidence type="ECO:0000313" key="8">
    <source>
        <dbReference type="Proteomes" id="UP001500016"/>
    </source>
</evidence>
<keyword evidence="4 6" id="KW-1133">Transmembrane helix</keyword>